<dbReference type="Pfam" id="PF15879">
    <property type="entry name" value="MWFE"/>
    <property type="match status" value="1"/>
</dbReference>
<comment type="caution">
    <text evidence="2">The sequence shown here is derived from an EMBL/GenBank/DDBJ whole genome shotgun (WGS) entry which is preliminary data.</text>
</comment>
<keyword evidence="3" id="KW-1185">Reference proteome</keyword>
<sequence length="74" mass="8624">MWWETIPSAVIVWAALFAPCVIGYGSNYLRKNGKWENRNWLTNKHDHAAYLRDLYITGSEFIPRGLEAIPDEEK</sequence>
<evidence type="ECO:0000313" key="3">
    <source>
        <dbReference type="Proteomes" id="UP000596742"/>
    </source>
</evidence>
<evidence type="ECO:0000256" key="1">
    <source>
        <dbReference type="SAM" id="Phobius"/>
    </source>
</evidence>
<feature type="transmembrane region" description="Helical" evidence="1">
    <location>
        <begin position="6"/>
        <end position="29"/>
    </location>
</feature>
<dbReference type="Proteomes" id="UP000596742">
    <property type="component" value="Unassembled WGS sequence"/>
</dbReference>
<organism evidence="2 3">
    <name type="scientific">Mytilus galloprovincialis</name>
    <name type="common">Mediterranean mussel</name>
    <dbReference type="NCBI Taxonomy" id="29158"/>
    <lineage>
        <taxon>Eukaryota</taxon>
        <taxon>Metazoa</taxon>
        <taxon>Spiralia</taxon>
        <taxon>Lophotrochozoa</taxon>
        <taxon>Mollusca</taxon>
        <taxon>Bivalvia</taxon>
        <taxon>Autobranchia</taxon>
        <taxon>Pteriomorphia</taxon>
        <taxon>Mytilida</taxon>
        <taxon>Mytiloidea</taxon>
        <taxon>Mytilidae</taxon>
        <taxon>Mytilinae</taxon>
        <taxon>Mytilus</taxon>
    </lineage>
</organism>
<dbReference type="EMBL" id="UYJE01006278">
    <property type="protein sequence ID" value="VDI44557.1"/>
    <property type="molecule type" value="Genomic_DNA"/>
</dbReference>
<reference evidence="2" key="1">
    <citation type="submission" date="2018-11" db="EMBL/GenBank/DDBJ databases">
        <authorList>
            <person name="Alioto T."/>
            <person name="Alioto T."/>
        </authorList>
    </citation>
    <scope>NUCLEOTIDE SEQUENCE</scope>
</reference>
<proteinExistence type="predicted"/>
<keyword evidence="1" id="KW-0812">Transmembrane</keyword>
<keyword evidence="1" id="KW-1133">Transmembrane helix</keyword>
<evidence type="ECO:0000313" key="2">
    <source>
        <dbReference type="EMBL" id="VDI44557.1"/>
    </source>
</evidence>
<dbReference type="OrthoDB" id="1920692at2759"/>
<dbReference type="AlphaFoldDB" id="A0A8B6F900"/>
<name>A0A8B6F900_MYTGA</name>
<accession>A0A8B6F900</accession>
<gene>
    <name evidence="2" type="ORF">MGAL_10B052905</name>
</gene>
<protein>
    <recommendedName>
        <fullName evidence="4">NADH dehydrogenase [ubiquinone] 1 alpha subcomplex subunit 1</fullName>
    </recommendedName>
</protein>
<dbReference type="InterPro" id="IPR017384">
    <property type="entry name" value="NADH_Ub_cplx-1_asu_su-1"/>
</dbReference>
<keyword evidence="1" id="KW-0472">Membrane</keyword>
<evidence type="ECO:0008006" key="4">
    <source>
        <dbReference type="Google" id="ProtNLM"/>
    </source>
</evidence>